<accession>A0A6I8U1D7</accession>
<dbReference type="PANTHER" id="PTHR45418:SF1">
    <property type="entry name" value="CANCER_TESTIS ANTIGEN 55"/>
    <property type="match status" value="1"/>
</dbReference>
<evidence type="ECO:0000256" key="6">
    <source>
        <dbReference type="ARBA" id="ARBA00022840"/>
    </source>
</evidence>
<dbReference type="FunFam" id="3.40.50.300:FF:000326">
    <property type="entry name" value="P-loop containing nucleoside triphosphate hydrolase"/>
    <property type="match status" value="1"/>
</dbReference>
<evidence type="ECO:0000313" key="11">
    <source>
        <dbReference type="EnsemblMetazoa" id="AAEL023532-PB"/>
    </source>
</evidence>
<dbReference type="Gene3D" id="3.40.50.300">
    <property type="entry name" value="P-loop containing nucleotide triphosphate hydrolases"/>
    <property type="match status" value="2"/>
</dbReference>
<dbReference type="GO" id="GO:0005737">
    <property type="term" value="C:cytoplasm"/>
    <property type="evidence" value="ECO:0007669"/>
    <property type="project" value="UniProtKB-SubCell"/>
</dbReference>
<evidence type="ECO:0000256" key="2">
    <source>
        <dbReference type="ARBA" id="ARBA00022490"/>
    </source>
</evidence>
<feature type="region of interest" description="Disordered" evidence="8">
    <location>
        <begin position="144"/>
        <end position="163"/>
    </location>
</feature>
<feature type="compositionally biased region" description="Low complexity" evidence="8">
    <location>
        <begin position="23"/>
        <end position="32"/>
    </location>
</feature>
<evidence type="ECO:0000259" key="10">
    <source>
        <dbReference type="Pfam" id="PF13087"/>
    </source>
</evidence>
<dbReference type="SUPFAM" id="SSF52540">
    <property type="entry name" value="P-loop containing nucleoside triphosphate hydrolases"/>
    <property type="match status" value="1"/>
</dbReference>
<dbReference type="FunCoup" id="A0A6I8U1D7">
    <property type="interactions" value="20"/>
</dbReference>
<keyword evidence="2" id="KW-0963">Cytoplasm</keyword>
<dbReference type="AlphaFoldDB" id="A0A6I8U1D7"/>
<reference evidence="11 12" key="1">
    <citation type="submission" date="2017-06" db="EMBL/GenBank/DDBJ databases">
        <title>Aedes aegypti genome working group (AGWG) sequencing and assembly.</title>
        <authorList>
            <consortium name="Aedes aegypti Genome Working Group (AGWG)"/>
            <person name="Matthews B.J."/>
        </authorList>
    </citation>
    <scope>NUCLEOTIDE SEQUENCE [LARGE SCALE GENOMIC DNA]</scope>
    <source>
        <strain evidence="11 12">LVP_AGWG</strain>
    </source>
</reference>
<keyword evidence="6" id="KW-0067">ATP-binding</keyword>
<feature type="region of interest" description="Disordered" evidence="8">
    <location>
        <begin position="1065"/>
        <end position="1097"/>
    </location>
</feature>
<dbReference type="InterPro" id="IPR041677">
    <property type="entry name" value="DNA2/NAM7_AAA_11"/>
</dbReference>
<dbReference type="CDD" id="cd18038">
    <property type="entry name" value="DEXXQc_Helz-like"/>
    <property type="match status" value="1"/>
</dbReference>
<keyword evidence="7" id="KW-0943">RNA-mediated gene silencing</keyword>
<comment type="subcellular location">
    <subcellularLocation>
        <location evidence="1">Cytoplasm</location>
    </subcellularLocation>
</comment>
<evidence type="ECO:0000259" key="9">
    <source>
        <dbReference type="Pfam" id="PF13086"/>
    </source>
</evidence>
<dbReference type="InterPro" id="IPR041679">
    <property type="entry name" value="DNA2/NAM7-like_C"/>
</dbReference>
<feature type="domain" description="DNA2/NAM7 helicase helicase" evidence="9">
    <location>
        <begin position="580"/>
        <end position="678"/>
    </location>
</feature>
<dbReference type="InParanoid" id="A0A6I8U1D7"/>
<feature type="domain" description="DNA2/NAM7 helicase-like C-terminal" evidence="10">
    <location>
        <begin position="780"/>
        <end position="984"/>
    </location>
</feature>
<evidence type="ECO:0000256" key="5">
    <source>
        <dbReference type="ARBA" id="ARBA00022806"/>
    </source>
</evidence>
<dbReference type="Pfam" id="PF13087">
    <property type="entry name" value="AAA_12"/>
    <property type="match status" value="1"/>
</dbReference>
<feature type="region of interest" description="Disordered" evidence="8">
    <location>
        <begin position="49"/>
        <end position="73"/>
    </location>
</feature>
<protein>
    <submittedName>
        <fullName evidence="11">Uncharacterized protein</fullName>
    </submittedName>
</protein>
<keyword evidence="4" id="KW-0378">Hydrolase</keyword>
<gene>
    <name evidence="11" type="primary">5571917</name>
</gene>
<dbReference type="GO" id="GO:0003723">
    <property type="term" value="F:RNA binding"/>
    <property type="evidence" value="ECO:0007669"/>
    <property type="project" value="InterPro"/>
</dbReference>
<dbReference type="CDD" id="cd18808">
    <property type="entry name" value="SF1_C_Upf1"/>
    <property type="match status" value="1"/>
</dbReference>
<reference evidence="11" key="2">
    <citation type="submission" date="2020-05" db="UniProtKB">
        <authorList>
            <consortium name="EnsemblMetazoa"/>
        </authorList>
    </citation>
    <scope>IDENTIFICATION</scope>
    <source>
        <strain evidence="11">LVP_AGWG</strain>
    </source>
</reference>
<feature type="compositionally biased region" description="Basic residues" evidence="8">
    <location>
        <begin position="146"/>
        <end position="163"/>
    </location>
</feature>
<evidence type="ECO:0000256" key="4">
    <source>
        <dbReference type="ARBA" id="ARBA00022801"/>
    </source>
</evidence>
<dbReference type="PANTHER" id="PTHR45418">
    <property type="entry name" value="CANCER/TESTIS ANTIGEN 55"/>
    <property type="match status" value="1"/>
</dbReference>
<keyword evidence="3" id="KW-0547">Nucleotide-binding</keyword>
<feature type="compositionally biased region" description="Basic and acidic residues" evidence="8">
    <location>
        <begin position="1074"/>
        <end position="1085"/>
    </location>
</feature>
<feature type="domain" description="DNA2/NAM7 helicase helicase" evidence="9">
    <location>
        <begin position="698"/>
        <end position="769"/>
    </location>
</feature>
<dbReference type="InterPro" id="IPR026122">
    <property type="entry name" value="MOV-10/SDE3_DEXXQ/H-box"/>
</dbReference>
<evidence type="ECO:0000256" key="8">
    <source>
        <dbReference type="SAM" id="MobiDB-lite"/>
    </source>
</evidence>
<dbReference type="InterPro" id="IPR047187">
    <property type="entry name" value="SF1_C_Upf1"/>
</dbReference>
<name>A0A6I8U1D7_AEDAE</name>
<dbReference type="InterPro" id="IPR027417">
    <property type="entry name" value="P-loop_NTPase"/>
</dbReference>
<dbReference type="GO" id="GO:0032574">
    <property type="term" value="F:5'-3' RNA helicase activity"/>
    <property type="evidence" value="ECO:0007669"/>
    <property type="project" value="InterPro"/>
</dbReference>
<dbReference type="Proteomes" id="UP000008820">
    <property type="component" value="Chromosome 3"/>
</dbReference>
<evidence type="ECO:0000256" key="1">
    <source>
        <dbReference type="ARBA" id="ARBA00004496"/>
    </source>
</evidence>
<dbReference type="Pfam" id="PF13086">
    <property type="entry name" value="AAA_11"/>
    <property type="match status" value="2"/>
</dbReference>
<evidence type="ECO:0000256" key="7">
    <source>
        <dbReference type="ARBA" id="ARBA00023158"/>
    </source>
</evidence>
<evidence type="ECO:0000256" key="3">
    <source>
        <dbReference type="ARBA" id="ARBA00022741"/>
    </source>
</evidence>
<evidence type="ECO:0000313" key="12">
    <source>
        <dbReference type="Proteomes" id="UP000008820"/>
    </source>
</evidence>
<keyword evidence="12" id="KW-1185">Reference proteome</keyword>
<dbReference type="GO" id="GO:0016787">
    <property type="term" value="F:hydrolase activity"/>
    <property type="evidence" value="ECO:0007669"/>
    <property type="project" value="UniProtKB-KW"/>
</dbReference>
<keyword evidence="5" id="KW-0347">Helicase</keyword>
<dbReference type="GO" id="GO:0005524">
    <property type="term" value="F:ATP binding"/>
    <property type="evidence" value="ECO:0007669"/>
    <property type="project" value="UniProtKB-KW"/>
</dbReference>
<dbReference type="OrthoDB" id="5785864at2759"/>
<feature type="region of interest" description="Disordered" evidence="8">
    <location>
        <begin position="1"/>
        <end position="35"/>
    </location>
</feature>
<organism evidence="11 12">
    <name type="scientific">Aedes aegypti</name>
    <name type="common">Yellowfever mosquito</name>
    <name type="synonym">Culex aegypti</name>
    <dbReference type="NCBI Taxonomy" id="7159"/>
    <lineage>
        <taxon>Eukaryota</taxon>
        <taxon>Metazoa</taxon>
        <taxon>Ecdysozoa</taxon>
        <taxon>Arthropoda</taxon>
        <taxon>Hexapoda</taxon>
        <taxon>Insecta</taxon>
        <taxon>Pterygota</taxon>
        <taxon>Neoptera</taxon>
        <taxon>Endopterygota</taxon>
        <taxon>Diptera</taxon>
        <taxon>Nematocera</taxon>
        <taxon>Culicoidea</taxon>
        <taxon>Culicidae</taxon>
        <taxon>Culicinae</taxon>
        <taxon>Aedini</taxon>
        <taxon>Aedes</taxon>
        <taxon>Stegomyia</taxon>
    </lineage>
</organism>
<dbReference type="GO" id="GO:0031047">
    <property type="term" value="P:regulatory ncRNA-mediated gene silencing"/>
    <property type="evidence" value="ECO:0007669"/>
    <property type="project" value="UniProtKB-KW"/>
</dbReference>
<sequence length="1097" mass="124580">MDNDSGGSGFWHHNTAPWENNEPSSPVSDSSSGKWFPKTVQSVELLIETEKSSTDEDVTPMQTNNNDESPDLPILPADCIMTSKIDSPPACREKIRSDQIVPKSPDIEHIQTRMFNQQTANEGRAEKNRNNRSLAYAKARAELKKKPPKKCRTRNGKTNKPKKAHLKKYDKVDIVLDVKRITTLIRFVSEQNQSSSECELRRTCPLCTTSILESAIREHFVNCHGAKFSLEPLLTADIRNHVISREVLQVKLKQDPHRNGSYFLLTVTNIAAVTILLKSIYVFDGIGTLSPIFSAEGVLRMKPGFFYEDELQLQVSDECVQSLLVTVNPIDELRATYDVVEQYHIKKVCTKCTRIAGTPLKLANLPHYRIPTSIRTLHENNYKLQNAAYGPAEYDVLRRLNEAKNPSSLNRDNYAKQLNMLNRIEVEHLRCEYNSYSIERPKLQRIKKVKKRKDGPHDVQILYVLSMNQFENRPMLISEDQIVEVDVMNDDKLTQYTGTVECVEPSGILFLLDDTLPIENVIRIRFSPNNSTFQLEQQALDRLAECQKEKILFPTRGDSAQRDTMDEITSFQWINIGISTNEEQMVAVRNIVNRTSFPAPYVLFGPPGTGKSSTLVEVIGQIYKLHPEANMLVVAPSNFAANEITSRILNVVPEKHVFRYFSRSSIRTVNDIDENILQISNMADKKYDLPYYQDIYLARIVVTTLATAGRLVQANIRAKHFRYVIVDECGSAKEISSLVPIGGLATCGDEIHASIVLAGDPKQLGPVIQHNYLKQTNHNVSLLERIMKLDLYEMNRTTKEYNNRYITQLRDNFRSHSMLLNFPNKTFYAGQLRAKASPELTNWALGWHRLPNPKCPLIFHSIFGNMQQHENSTSLFNVVEGELVLCYLTDILHHGINGRQVRQCDIGLISPYASQILHLRTLCIARGWEDIEIGSAEQYQGREKAIIIMSTVRSRSKHLGFLTNAKRLNVTITRARALMIIIGDGYTLQNDANWKALVNYCRQQKAFVYGRTPIFENEKKSEKAGHGKSLLSSATPNLAHVKDDLIVLTDKSDETPANTVASKITPKAEINPKPNREIPGKDKKQWQARRISTRVRT</sequence>
<dbReference type="EnsemblMetazoa" id="AAEL023532-RB">
    <property type="protein sequence ID" value="AAEL023532-PB"/>
    <property type="gene ID" value="AAEL023532"/>
</dbReference>
<dbReference type="GO" id="GO:0005694">
    <property type="term" value="C:chromosome"/>
    <property type="evidence" value="ECO:0007669"/>
    <property type="project" value="UniProtKB-ARBA"/>
</dbReference>
<proteinExistence type="predicted"/>